<keyword evidence="5" id="KW-1185">Reference proteome</keyword>
<organism evidence="4 5">
    <name type="scientific">Desulfobacter latus</name>
    <dbReference type="NCBI Taxonomy" id="2292"/>
    <lineage>
        <taxon>Bacteria</taxon>
        <taxon>Pseudomonadati</taxon>
        <taxon>Thermodesulfobacteriota</taxon>
        <taxon>Desulfobacteria</taxon>
        <taxon>Desulfobacterales</taxon>
        <taxon>Desulfobacteraceae</taxon>
        <taxon>Desulfobacter</taxon>
    </lineage>
</organism>
<comment type="similarity">
    <text evidence="1">Belongs to the leucine-binding protein family.</text>
</comment>
<accession>A0A850TFV1</accession>
<evidence type="ECO:0000256" key="2">
    <source>
        <dbReference type="ARBA" id="ARBA00022729"/>
    </source>
</evidence>
<dbReference type="EMBL" id="JACADJ010000070">
    <property type="protein sequence ID" value="NWH06346.1"/>
    <property type="molecule type" value="Genomic_DNA"/>
</dbReference>
<dbReference type="InterPro" id="IPR028081">
    <property type="entry name" value="Leu-bd"/>
</dbReference>
<dbReference type="Pfam" id="PF13458">
    <property type="entry name" value="Peripla_BP_6"/>
    <property type="match status" value="1"/>
</dbReference>
<evidence type="ECO:0000313" key="4">
    <source>
        <dbReference type="EMBL" id="NWH06346.1"/>
    </source>
</evidence>
<sequence length="118" mass="12983">MRKEFIENGGKPAEGTLFAGTLDINADAPRLLAFKKRFNARFNEPADMAAARGYDAAIALKTGLKKTSLLTGPSIKQAILETGIIYALNGDFPMDKYGDAKRPFLIFKVERGEFKPQD</sequence>
<keyword evidence="2" id="KW-0732">Signal</keyword>
<comment type="caution">
    <text evidence="4">The sequence shown here is derived from an EMBL/GenBank/DDBJ whole genome shotgun (WGS) entry which is preliminary data.</text>
</comment>
<evidence type="ECO:0000313" key="5">
    <source>
        <dbReference type="Proteomes" id="UP000553343"/>
    </source>
</evidence>
<name>A0A850TFV1_9BACT</name>
<gene>
    <name evidence="4" type="ORF">HXW94_15380</name>
</gene>
<dbReference type="AlphaFoldDB" id="A0A850TFV1"/>
<protein>
    <submittedName>
        <fullName evidence="4">ABC transporter substrate-binding protein</fullName>
    </submittedName>
</protein>
<dbReference type="Gene3D" id="3.40.50.2300">
    <property type="match status" value="2"/>
</dbReference>
<dbReference type="Proteomes" id="UP000553343">
    <property type="component" value="Unassembled WGS sequence"/>
</dbReference>
<feature type="domain" description="Leucine-binding protein" evidence="3">
    <location>
        <begin position="9"/>
        <end position="111"/>
    </location>
</feature>
<evidence type="ECO:0000256" key="1">
    <source>
        <dbReference type="ARBA" id="ARBA00010062"/>
    </source>
</evidence>
<proteinExistence type="inferred from homology"/>
<dbReference type="SUPFAM" id="SSF53822">
    <property type="entry name" value="Periplasmic binding protein-like I"/>
    <property type="match status" value="1"/>
</dbReference>
<reference evidence="4 5" key="1">
    <citation type="submission" date="2020-06" db="EMBL/GenBank/DDBJ databases">
        <title>High-quality draft genome of sulfate reducer Desulfobacter latus type strain AcrS2 isolated from marine sediment.</title>
        <authorList>
            <person name="Hoppe M."/>
            <person name="Larsen C.K."/>
            <person name="Marshall I.P.G."/>
            <person name="Schramm A."/>
            <person name="Marietou A.G."/>
        </authorList>
    </citation>
    <scope>NUCLEOTIDE SEQUENCE [LARGE SCALE GENOMIC DNA]</scope>
    <source>
        <strain evidence="4 5">AcRS2</strain>
    </source>
</reference>
<dbReference type="InterPro" id="IPR028082">
    <property type="entry name" value="Peripla_BP_I"/>
</dbReference>
<dbReference type="RefSeq" id="WP_178367797.1">
    <property type="nucleotide sequence ID" value="NZ_JACADJ010000070.1"/>
</dbReference>
<evidence type="ECO:0000259" key="3">
    <source>
        <dbReference type="Pfam" id="PF13458"/>
    </source>
</evidence>